<proteinExistence type="predicted"/>
<dbReference type="RefSeq" id="WP_201073837.1">
    <property type="nucleotide sequence ID" value="NZ_CAJNAS010000007.1"/>
</dbReference>
<evidence type="ECO:0000313" key="2">
    <source>
        <dbReference type="Proteomes" id="UP000675121"/>
    </source>
</evidence>
<dbReference type="AlphaFoldDB" id="A0A9N8QXT2"/>
<evidence type="ECO:0008006" key="3">
    <source>
        <dbReference type="Google" id="ProtNLM"/>
    </source>
</evidence>
<sequence length="107" mass="11064">MRGAFWGSLIGWLFLNPLLGAAVGSASGALAGKLSEYGVSDTFVKSLAQKIQPGAAAVFALLKDVTLDKVKADLAKLGGTVLYTNLSLDDELKLVEALSKAKEPANG</sequence>
<gene>
    <name evidence="1" type="ORF">R70211_03039</name>
</gene>
<evidence type="ECO:0000313" key="1">
    <source>
        <dbReference type="EMBL" id="CAE6896483.1"/>
    </source>
</evidence>
<dbReference type="InterPro" id="IPR009200">
    <property type="entry name" value="DUF1269_membrane"/>
</dbReference>
<name>A0A9N8QXT2_9BURK</name>
<dbReference type="EMBL" id="CAJNAS010000007">
    <property type="protein sequence ID" value="CAE6896483.1"/>
    <property type="molecule type" value="Genomic_DNA"/>
</dbReference>
<keyword evidence="2" id="KW-1185">Reference proteome</keyword>
<accession>A0A9N8QXT2</accession>
<comment type="caution">
    <text evidence="1">The sequence shown here is derived from an EMBL/GenBank/DDBJ whole genome shotgun (WGS) entry which is preliminary data.</text>
</comment>
<reference evidence="1" key="1">
    <citation type="submission" date="2021-02" db="EMBL/GenBank/DDBJ databases">
        <authorList>
            <person name="Vanwijnsberghe S."/>
        </authorList>
    </citation>
    <scope>NUCLEOTIDE SEQUENCE</scope>
    <source>
        <strain evidence="1">R-70211</strain>
    </source>
</reference>
<dbReference type="Pfam" id="PF06897">
    <property type="entry name" value="DUF1269"/>
    <property type="match status" value="1"/>
</dbReference>
<protein>
    <recommendedName>
        <fullName evidence="3">DUF1269 domain-containing protein</fullName>
    </recommendedName>
</protein>
<dbReference type="Proteomes" id="UP000675121">
    <property type="component" value="Unassembled WGS sequence"/>
</dbReference>
<organism evidence="1 2">
    <name type="scientific">Paraburkholderia domus</name>
    <dbReference type="NCBI Taxonomy" id="2793075"/>
    <lineage>
        <taxon>Bacteria</taxon>
        <taxon>Pseudomonadati</taxon>
        <taxon>Pseudomonadota</taxon>
        <taxon>Betaproteobacteria</taxon>
        <taxon>Burkholderiales</taxon>
        <taxon>Burkholderiaceae</taxon>
        <taxon>Paraburkholderia</taxon>
    </lineage>
</organism>